<evidence type="ECO:0000313" key="4">
    <source>
        <dbReference type="EMBL" id="JAT97226.1"/>
    </source>
</evidence>
<keyword evidence="4" id="KW-0418">Kinase</keyword>
<dbReference type="GO" id="GO:0034587">
    <property type="term" value="P:piRNA processing"/>
    <property type="evidence" value="ECO:0007669"/>
    <property type="project" value="TreeGrafter"/>
</dbReference>
<keyword evidence="2" id="KW-1133">Transmembrane helix</keyword>
<dbReference type="InterPro" id="IPR002999">
    <property type="entry name" value="Tudor"/>
</dbReference>
<dbReference type="InterPro" id="IPR004088">
    <property type="entry name" value="KH_dom_type_1"/>
</dbReference>
<keyword evidence="1" id="KW-0694">RNA-binding</keyword>
<dbReference type="PROSITE" id="PS50304">
    <property type="entry name" value="TUDOR"/>
    <property type="match status" value="1"/>
</dbReference>
<dbReference type="GO" id="GO:0003723">
    <property type="term" value="F:RNA binding"/>
    <property type="evidence" value="ECO:0007669"/>
    <property type="project" value="UniProtKB-UniRule"/>
</dbReference>
<dbReference type="GO" id="GO:0043186">
    <property type="term" value="C:P granule"/>
    <property type="evidence" value="ECO:0007669"/>
    <property type="project" value="TreeGrafter"/>
</dbReference>
<accession>A0A1E1XDP2</accession>
<protein>
    <submittedName>
        <fullName evidence="4">Putative kinase anchor protein</fullName>
    </submittedName>
</protein>
<sequence length="454" mass="50467">MDSKLKTIALWAGVGASVTVSSILIYLMLKQEEEYEVKRRKTETTKHCVVKVTVPKDVVGGVIGRQGGNIKKIQDKTKTKISFDDHDLAEECDRVAVIRGAPSDVEEAEELLKACILEQSNIVTETVFVPGKTCGRIIGRNGESVRHMCRVTSAKILVDRTGDDRERDNLKAITITGTREQIRMAISMIDEKLAEEEAYQQKMALASSAGRAALYRSRPLAIKNAQSPLKDDEKEPDYVQEELVATSADGYIEVFVSSLENPGRFWVQLVGAQSTTLDKLVSDMTGYYSHPPNREANALTSASVGDLVASPFDQDECWYRSRVVAIQESDYSAAETVVQVRYLDFGEKGEYKIKELCTLRDEYRYLPLQAIECSLAGAQPRDGTQWTDEAVDTFETLTHASQWKVVMAKVVSKVKREDGFPGFKYAVELVDTNNKQDVNVAAEMIAQNLAVQAI</sequence>
<evidence type="ECO:0000259" key="3">
    <source>
        <dbReference type="PROSITE" id="PS50304"/>
    </source>
</evidence>
<keyword evidence="2" id="KW-0472">Membrane</keyword>
<dbReference type="GO" id="GO:0007283">
    <property type="term" value="P:spermatogenesis"/>
    <property type="evidence" value="ECO:0007669"/>
    <property type="project" value="TreeGrafter"/>
</dbReference>
<dbReference type="InterPro" id="IPR004087">
    <property type="entry name" value="KH_dom"/>
</dbReference>
<dbReference type="GO" id="GO:0016301">
    <property type="term" value="F:kinase activity"/>
    <property type="evidence" value="ECO:0007669"/>
    <property type="project" value="UniProtKB-KW"/>
</dbReference>
<dbReference type="GO" id="GO:0030719">
    <property type="term" value="P:P granule organization"/>
    <property type="evidence" value="ECO:0007669"/>
    <property type="project" value="TreeGrafter"/>
</dbReference>
<dbReference type="EMBL" id="GFAC01001962">
    <property type="protein sequence ID" value="JAT97226.1"/>
    <property type="molecule type" value="mRNA"/>
</dbReference>
<dbReference type="AlphaFoldDB" id="A0A1E1XDP2"/>
<dbReference type="Gene3D" id="3.30.1370.10">
    <property type="entry name" value="K Homology domain, type 1"/>
    <property type="match status" value="2"/>
</dbReference>
<dbReference type="SUPFAM" id="SSF54791">
    <property type="entry name" value="Eukaryotic type KH-domain (KH-domain type I)"/>
    <property type="match status" value="2"/>
</dbReference>
<dbReference type="SMART" id="SM00333">
    <property type="entry name" value="TUDOR"/>
    <property type="match status" value="1"/>
</dbReference>
<dbReference type="InterPro" id="IPR035437">
    <property type="entry name" value="SNase_OB-fold_sf"/>
</dbReference>
<dbReference type="CDD" id="cd00105">
    <property type="entry name" value="KH-I"/>
    <property type="match status" value="1"/>
</dbReference>
<organism evidence="4">
    <name type="scientific">Amblyomma aureolatum</name>
    <dbReference type="NCBI Taxonomy" id="187763"/>
    <lineage>
        <taxon>Eukaryota</taxon>
        <taxon>Metazoa</taxon>
        <taxon>Ecdysozoa</taxon>
        <taxon>Arthropoda</taxon>
        <taxon>Chelicerata</taxon>
        <taxon>Arachnida</taxon>
        <taxon>Acari</taxon>
        <taxon>Parasitiformes</taxon>
        <taxon>Ixodida</taxon>
        <taxon>Ixodoidea</taxon>
        <taxon>Ixodidae</taxon>
        <taxon>Amblyomminae</taxon>
        <taxon>Amblyomma</taxon>
    </lineage>
</organism>
<feature type="domain" description="Tudor" evidence="3">
    <location>
        <begin position="301"/>
        <end position="366"/>
    </location>
</feature>
<dbReference type="PROSITE" id="PS50084">
    <property type="entry name" value="KH_TYPE_1"/>
    <property type="match status" value="2"/>
</dbReference>
<evidence type="ECO:0000256" key="2">
    <source>
        <dbReference type="SAM" id="Phobius"/>
    </source>
</evidence>
<dbReference type="PANTHER" id="PTHR22948:SF29">
    <property type="entry name" value="FI02030P-RELATED"/>
    <property type="match status" value="1"/>
</dbReference>
<dbReference type="GO" id="GO:0005739">
    <property type="term" value="C:mitochondrion"/>
    <property type="evidence" value="ECO:0007669"/>
    <property type="project" value="UniProtKB-ARBA"/>
</dbReference>
<name>A0A1E1XDP2_9ACAR</name>
<dbReference type="PANTHER" id="PTHR22948">
    <property type="entry name" value="TUDOR DOMAIN CONTAINING PROTEIN"/>
    <property type="match status" value="1"/>
</dbReference>
<reference evidence="4" key="1">
    <citation type="journal article" date="2017" name="Front. Cell. Infect. Microbiol.">
        <title>The Distinct Transcriptional Response of the Midgut of Amblyomma sculptum and Amblyomma aureolatum Ticks to Rickettsia rickettsii Correlates to Their Differences in Susceptibility to Infection.</title>
        <authorList>
            <person name="Martins L.A."/>
            <person name="Galletti M.F.B.M."/>
            <person name="Ribeiro J.M."/>
            <person name="Fujita A."/>
            <person name="Costa F.B."/>
            <person name="Labruna M.B."/>
            <person name="Daffre S."/>
            <person name="Fogaca A.C."/>
        </authorList>
    </citation>
    <scope>NUCLEOTIDE SEQUENCE</scope>
</reference>
<dbReference type="SMART" id="SM00322">
    <property type="entry name" value="KH"/>
    <property type="match status" value="2"/>
</dbReference>
<keyword evidence="4" id="KW-0808">Transferase</keyword>
<dbReference type="Gene3D" id="2.40.50.90">
    <property type="match status" value="1"/>
</dbReference>
<evidence type="ECO:0000256" key="1">
    <source>
        <dbReference type="PROSITE-ProRule" id="PRU00117"/>
    </source>
</evidence>
<feature type="transmembrane region" description="Helical" evidence="2">
    <location>
        <begin position="7"/>
        <end position="29"/>
    </location>
</feature>
<dbReference type="Gene3D" id="2.30.30.140">
    <property type="match status" value="1"/>
</dbReference>
<dbReference type="InterPro" id="IPR050621">
    <property type="entry name" value="Tudor_domain_containing"/>
</dbReference>
<dbReference type="Pfam" id="PF00567">
    <property type="entry name" value="TUDOR"/>
    <property type="match status" value="1"/>
</dbReference>
<keyword evidence="2" id="KW-0812">Transmembrane</keyword>
<proteinExistence type="evidence at transcript level"/>
<dbReference type="Pfam" id="PF00013">
    <property type="entry name" value="KH_1"/>
    <property type="match status" value="2"/>
</dbReference>
<dbReference type="InterPro" id="IPR036612">
    <property type="entry name" value="KH_dom_type_1_sf"/>
</dbReference>
<dbReference type="SUPFAM" id="SSF63748">
    <property type="entry name" value="Tudor/PWWP/MBT"/>
    <property type="match status" value="1"/>
</dbReference>